<evidence type="ECO:0000256" key="3">
    <source>
        <dbReference type="ARBA" id="ARBA00022433"/>
    </source>
</evidence>
<dbReference type="GO" id="GO:0032982">
    <property type="term" value="C:myosin filament"/>
    <property type="evidence" value="ECO:0007669"/>
    <property type="project" value="UniProtKB-KW"/>
</dbReference>
<dbReference type="FunFam" id="1.20.5.4820:FF:000001">
    <property type="entry name" value="Myosin heavy chain"/>
    <property type="match status" value="1"/>
</dbReference>
<dbReference type="Gene3D" id="6.10.250.2420">
    <property type="match status" value="1"/>
</dbReference>
<dbReference type="FunFam" id="1.20.5.370:FF:000008">
    <property type="entry name" value="Myosin heavy chain"/>
    <property type="match status" value="1"/>
</dbReference>
<dbReference type="Gene3D" id="1.10.287.2610">
    <property type="match status" value="1"/>
</dbReference>
<dbReference type="SUPFAM" id="SSF90257">
    <property type="entry name" value="Myosin rod fragments"/>
    <property type="match status" value="6"/>
</dbReference>
<feature type="coiled-coil region" evidence="14">
    <location>
        <begin position="782"/>
        <end position="1096"/>
    </location>
</feature>
<evidence type="ECO:0000256" key="2">
    <source>
        <dbReference type="ARBA" id="ARBA00008314"/>
    </source>
</evidence>
<dbReference type="Pfam" id="PF01576">
    <property type="entry name" value="Myosin_tail_1"/>
    <property type="match status" value="1"/>
</dbReference>
<feature type="binding site" evidence="13">
    <location>
        <begin position="124"/>
        <end position="131"/>
    </location>
    <ligand>
        <name>ATP</name>
        <dbReference type="ChEBI" id="CHEBI:30616"/>
    </ligand>
</feature>
<dbReference type="GO" id="GO:0005524">
    <property type="term" value="F:ATP binding"/>
    <property type="evidence" value="ECO:0007669"/>
    <property type="project" value="UniProtKB-UniRule"/>
</dbReference>
<evidence type="ECO:0000256" key="15">
    <source>
        <dbReference type="SAM" id="MobiDB-lite"/>
    </source>
</evidence>
<protein>
    <submittedName>
        <fullName evidence="17">Myosin, heavy chain 7B, cardiac muscle, beta a</fullName>
    </submittedName>
</protein>
<evidence type="ECO:0000256" key="11">
    <source>
        <dbReference type="ARBA" id="ARBA00023179"/>
    </source>
</evidence>
<evidence type="ECO:0000256" key="12">
    <source>
        <dbReference type="ARBA" id="ARBA00023203"/>
    </source>
</evidence>
<dbReference type="FunFam" id="1.20.5.340:FF:000006">
    <property type="entry name" value="Myosin heavy chain"/>
    <property type="match status" value="1"/>
</dbReference>
<keyword evidence="18" id="KW-1185">Reference proteome</keyword>
<feature type="domain" description="Myosin motor" evidence="16">
    <location>
        <begin position="48"/>
        <end position="718"/>
    </location>
</feature>
<dbReference type="GO" id="GO:0051015">
    <property type="term" value="F:actin filament binding"/>
    <property type="evidence" value="ECO:0007669"/>
    <property type="project" value="TreeGrafter"/>
</dbReference>
<dbReference type="Gene3D" id="1.20.5.4820">
    <property type="match status" value="1"/>
</dbReference>
<reference evidence="17" key="2">
    <citation type="submission" date="2025-08" db="UniProtKB">
        <authorList>
            <consortium name="Ensembl"/>
        </authorList>
    </citation>
    <scope>IDENTIFICATION</scope>
</reference>
<dbReference type="FunFam" id="1.20.5.340:FF:000004">
    <property type="entry name" value="Myosin heavy chain"/>
    <property type="match status" value="1"/>
</dbReference>
<evidence type="ECO:0000313" key="18">
    <source>
        <dbReference type="Proteomes" id="UP000694620"/>
    </source>
</evidence>
<dbReference type="PRINTS" id="PR00193">
    <property type="entry name" value="MYOSINHEAVY"/>
</dbReference>
<dbReference type="InterPro" id="IPR027417">
    <property type="entry name" value="P-loop_NTPase"/>
</dbReference>
<evidence type="ECO:0000256" key="13">
    <source>
        <dbReference type="PROSITE-ProRule" id="PRU00782"/>
    </source>
</evidence>
<evidence type="ECO:0000256" key="9">
    <source>
        <dbReference type="ARBA" id="ARBA00023123"/>
    </source>
</evidence>
<dbReference type="FunFam" id="1.20.5.340:FF:000013">
    <property type="entry name" value="Myosin heavy chain"/>
    <property type="match status" value="1"/>
</dbReference>
<dbReference type="FunFam" id="1.20.5.370:FF:000007">
    <property type="entry name" value="Myosin heavy chain"/>
    <property type="match status" value="1"/>
</dbReference>
<dbReference type="GO" id="GO:0030016">
    <property type="term" value="C:myofibril"/>
    <property type="evidence" value="ECO:0007669"/>
    <property type="project" value="UniProtKB-SubCell"/>
</dbReference>
<dbReference type="Gene3D" id="3.40.850.10">
    <property type="entry name" value="Kinesin motor domain"/>
    <property type="match status" value="1"/>
</dbReference>
<dbReference type="Gene3D" id="1.20.5.340">
    <property type="match status" value="4"/>
</dbReference>
<evidence type="ECO:0000259" key="16">
    <source>
        <dbReference type="PROSITE" id="PS51456"/>
    </source>
</evidence>
<keyword evidence="8 14" id="KW-0175">Coiled coil</keyword>
<accession>A0A8C4TK26</accession>
<reference evidence="17" key="3">
    <citation type="submission" date="2025-09" db="UniProtKB">
        <authorList>
            <consortium name="Ensembl"/>
        </authorList>
    </citation>
    <scope>IDENTIFICATION</scope>
</reference>
<dbReference type="InterPro" id="IPR002928">
    <property type="entry name" value="Myosin_tail"/>
</dbReference>
<evidence type="ECO:0000256" key="10">
    <source>
        <dbReference type="ARBA" id="ARBA00023175"/>
    </source>
</evidence>
<dbReference type="FunFam" id="1.20.120.720:FF:000001">
    <property type="entry name" value="Myosin heavy chain, muscle"/>
    <property type="match status" value="1"/>
</dbReference>
<dbReference type="Gene3D" id="1.20.58.530">
    <property type="match status" value="1"/>
</dbReference>
<dbReference type="PANTHER" id="PTHR45615:SF29">
    <property type="entry name" value="MYOSIN-7B"/>
    <property type="match status" value="1"/>
</dbReference>
<dbReference type="GO" id="GO:0000146">
    <property type="term" value="F:microfilament motor activity"/>
    <property type="evidence" value="ECO:0007669"/>
    <property type="project" value="TreeGrafter"/>
</dbReference>
<dbReference type="Ensembl" id="ENSECRT00000034556.1">
    <property type="protein sequence ID" value="ENSECRP00000033823.1"/>
    <property type="gene ID" value="ENSECRG00000012925.1"/>
</dbReference>
<evidence type="ECO:0000256" key="5">
    <source>
        <dbReference type="ARBA" id="ARBA00022490"/>
    </source>
</evidence>
<reference evidence="17" key="1">
    <citation type="submission" date="2021-06" db="EMBL/GenBank/DDBJ databases">
        <authorList>
            <consortium name="Wellcome Sanger Institute Data Sharing"/>
        </authorList>
    </citation>
    <scope>NUCLEOTIDE SEQUENCE [LARGE SCALE GENOMIC DNA]</scope>
</reference>
<evidence type="ECO:0000256" key="6">
    <source>
        <dbReference type="ARBA" id="ARBA00022741"/>
    </source>
</evidence>
<dbReference type="PROSITE" id="PS51456">
    <property type="entry name" value="MYOSIN_MOTOR"/>
    <property type="match status" value="1"/>
</dbReference>
<dbReference type="GeneTree" id="ENSGT00940000160318"/>
<dbReference type="InterPro" id="IPR036961">
    <property type="entry name" value="Kinesin_motor_dom_sf"/>
</dbReference>
<dbReference type="InterPro" id="IPR001609">
    <property type="entry name" value="Myosin_head_motor_dom-like"/>
</dbReference>
<keyword evidence="10 13" id="KW-0505">Motor protein</keyword>
<feature type="region of interest" description="Disordered" evidence="15">
    <location>
        <begin position="1843"/>
        <end position="1878"/>
    </location>
</feature>
<sequence length="1878" mass="217257">MFACPFLSHWKYIYVLYLYIFPMRNLFFCKTFTVKEDDVQLMNPPKFDMIEDMAMLTHLNEASVLQNLKRRYSNWMIYWLPVYTAPVVAAYKGKRRSEAPPHIYSLPIMHIMTYRENQSMLITGESGAGKTVNTKRVIQYFAIVAALGDASSKKGGTLEDQIIEANPAMEAFGNAKTLRNDNSSRFGKFIRIHFGPTGKLASSDIDIYLLEKSRVIFQQPGERSYHIYYQILSQKKPELQDMLLVSNNPFDYHFCSQGVTTVDNLDDGEELMATDHAMDILGFSPEEKYGCYKIVGAIMHFGNMKFKQKQREEQAETDGTESADKAAYLMGLSSADLIKGLLHPRVKVGNEYVVKGQNVEQVVYAVGALAKATYDRMFKWLVSRINKTLYTSLPRQFFIGVLDIAGFEIFDYNSFEQLCINFTNEKLQQFFNHHMFVLEQEEYKKEGIDWVFIDFGLDLQACIDLIEKPLGILSILEEECMFPKASDSSFKAKLYDNHLGKSANFQKPRPDKKRKYEAHFELVHYAGVVPYNIVGWLDKNKDPLNETVVALFQKSANKLLASLYENYVGSDSGVKEKRKKAASFQTVSQLHKENLNKLMTNLRATQPHFVRCIIPNETKTPGAMDPFLVLHQLRCNGVLEGIRICRKGFPNRILYADFKQRYRILNPSAIPDDKFVDSRKATEKLLGSLDIDHTQYKFGHTKVFFKAGLLGLLEEMRDERLAKILTMIQARSRGRLMRIEYQKMIERREALMIIQWNIRAFNAVKHWPWMKLFFKIKPLLKSAETEKEMATMKEEFLKLKEALEKSEAKRKELEEKQVSLIQEKNDLSLQLQAEQDNLADAEDRCDLLIKAKIQLEAKVKELTERLEDEEEMNSDLTTKKRKLEDECAELKKDIDDLEITLAKVEKEKHATENKVKNLIEEMAALDEIIAKLTKEKKALQEAHQQALDDLQAEEDKVNTLTKAKAKLEQQVDDLEGSLEQEKKIRMDLERAKRKLEGDLKLTQESVMDLENDKQQLEEKLKKKDFEMNQLSSKVEDEQALVAQLQKKIKELQARIEELEEELEAERAARAKVEKQRSDVARELEELSERLEEAGGATVAQIEMNKKREAEFLKLRRDLEEATLHHEATAATLRKKHHDSVAELTEQIDNLQRVKQKLEKEKSEMKMEVDDLASTIEQLTKSKGNAEKMSRTYEDQLNESKSKVEELQRQLNDVTSHRARIQTENGEMSRKLEERESLISQLGRSKTSFTQSIDELKRQLEEESKAKNALAHALQASRHDCDLLREQYEEEQEAKSELQRALSKANVEVAQWRNKYETEAIQRTEELEEAKKKLAIRLQEAEEGVEAANAKCSSLEKTKHRLQTEIEDLVVDLERANSAAAALDKKQRNFDKVLSEWKQKYEEAQAELEASQKEARGLSTELFKLKNAYEESLDHLETLKRENKNLQEEISDLTDQIGEGGKLIHELEKMKKALETEKCEIQAALEEAEGALEHEESKTLRIQLELNQIKADIDRKLAEKDEEIDNLRRNHQRALDSMQATLDAEAKSRNEALRLKKKMEGDLNEMEIQLNHANRQASESQKLVRQLQAQIKDVQIELDDLIHRNDDLKEQAAAVERRNNLLMAEVEELRASLEQTERGRKLAEQELLEATERVNLLHSQNTGLINQKKKLESDIAQLSSEVDDAVQECRNAEDKAKKAITDAAMMAEELKKEQDTSAHLERMKKNMEQTIKDLQMRLDEAEQIALKGGKKQIQKLESRVRELENELESEQKRSNEYQKGVRKYERRIKELSYQNEEDRKNLARMQDLIDKLQAKVKSYKRQAEEAEEQANSNLLKYRKIQHELDDAEERADTAETQVNKLRSRTREQGGKIEQVGMQH</sequence>
<dbReference type="Gene3D" id="1.20.5.370">
    <property type="match status" value="4"/>
</dbReference>
<dbReference type="InterPro" id="IPR014751">
    <property type="entry name" value="XRCC4-like_C"/>
</dbReference>
<comment type="subcellular location">
    <subcellularLocation>
        <location evidence="1">Cytoplasm</location>
        <location evidence="1">Myofibril</location>
    </subcellularLocation>
</comment>
<proteinExistence type="inferred from homology"/>
<dbReference type="FunFam" id="1.20.5.370:FF:000001">
    <property type="entry name" value="Myosin heavy chain"/>
    <property type="match status" value="1"/>
</dbReference>
<keyword evidence="7 13" id="KW-0067">ATP-binding</keyword>
<dbReference type="Gene3D" id="1.20.120.720">
    <property type="entry name" value="Myosin VI head, motor domain, U50 subdomain"/>
    <property type="match status" value="1"/>
</dbReference>
<evidence type="ECO:0000313" key="17">
    <source>
        <dbReference type="Ensembl" id="ENSECRP00000033823.1"/>
    </source>
</evidence>
<keyword evidence="9 13" id="KW-0518">Myosin</keyword>
<dbReference type="FunFam" id="1.10.10.820:FF:000001">
    <property type="entry name" value="Myosin heavy chain"/>
    <property type="match status" value="1"/>
</dbReference>
<dbReference type="FunFam" id="1.20.5.340:FF:000002">
    <property type="entry name" value="Myosin heavy chain"/>
    <property type="match status" value="1"/>
</dbReference>
<keyword evidence="12 13" id="KW-0009">Actin-binding</keyword>
<evidence type="ECO:0000256" key="4">
    <source>
        <dbReference type="ARBA" id="ARBA00022481"/>
    </source>
</evidence>
<organism evidence="17 18">
    <name type="scientific">Erpetoichthys calabaricus</name>
    <name type="common">Rope fish</name>
    <name type="synonym">Calamoichthys calabaricus</name>
    <dbReference type="NCBI Taxonomy" id="27687"/>
    <lineage>
        <taxon>Eukaryota</taxon>
        <taxon>Metazoa</taxon>
        <taxon>Chordata</taxon>
        <taxon>Craniata</taxon>
        <taxon>Vertebrata</taxon>
        <taxon>Euteleostomi</taxon>
        <taxon>Actinopterygii</taxon>
        <taxon>Polypteriformes</taxon>
        <taxon>Polypteridae</taxon>
        <taxon>Erpetoichthys</taxon>
    </lineage>
</organism>
<keyword evidence="11" id="KW-0514">Muscle protein</keyword>
<keyword evidence="3" id="KW-0787">Thick filament</keyword>
<evidence type="ECO:0000256" key="8">
    <source>
        <dbReference type="ARBA" id="ARBA00023054"/>
    </source>
</evidence>
<comment type="similarity">
    <text evidence="2 13">Belongs to the TRAFAC class myosin-kinesin ATPase superfamily. Myosin family.</text>
</comment>
<dbReference type="Proteomes" id="UP000694620">
    <property type="component" value="Chromosome 10"/>
</dbReference>
<dbReference type="FunFam" id="1.20.5.340:FF:000003">
    <property type="entry name" value="Myosin heavy chain"/>
    <property type="match status" value="1"/>
</dbReference>
<dbReference type="GO" id="GO:0016460">
    <property type="term" value="C:myosin II complex"/>
    <property type="evidence" value="ECO:0007669"/>
    <property type="project" value="TreeGrafter"/>
</dbReference>
<dbReference type="SUPFAM" id="SSF52540">
    <property type="entry name" value="P-loop containing nucleoside triphosphate hydrolases"/>
    <property type="match status" value="1"/>
</dbReference>
<dbReference type="PROSITE" id="PS50096">
    <property type="entry name" value="IQ"/>
    <property type="match status" value="1"/>
</dbReference>
<dbReference type="SMART" id="SM00242">
    <property type="entry name" value="MYSc"/>
    <property type="match status" value="1"/>
</dbReference>
<keyword evidence="5" id="KW-0963">Cytoplasm</keyword>
<keyword evidence="4" id="KW-0488">Methylation</keyword>
<dbReference type="FunFam" id="1.20.5.370:FF:000002">
    <property type="entry name" value="Myosin heavy chain"/>
    <property type="match status" value="1"/>
</dbReference>
<dbReference type="PANTHER" id="PTHR45615">
    <property type="entry name" value="MYOSIN HEAVY CHAIN, NON-MUSCLE"/>
    <property type="match status" value="1"/>
</dbReference>
<feature type="region of interest" description="Actin-binding" evidence="13">
    <location>
        <begin position="595"/>
        <end position="617"/>
    </location>
</feature>
<evidence type="ECO:0000256" key="7">
    <source>
        <dbReference type="ARBA" id="ARBA00022840"/>
    </source>
</evidence>
<dbReference type="FunFam" id="1.20.58.530:FF:000001">
    <property type="entry name" value="Myosin heavy chain"/>
    <property type="match status" value="1"/>
</dbReference>
<dbReference type="Gene3D" id="1.10.10.820">
    <property type="match status" value="1"/>
</dbReference>
<evidence type="ECO:0000256" key="1">
    <source>
        <dbReference type="ARBA" id="ARBA00004657"/>
    </source>
</evidence>
<name>A0A8C4TK26_ERPCA</name>
<keyword evidence="6 13" id="KW-0547">Nucleotide-binding</keyword>
<evidence type="ECO:0000256" key="14">
    <source>
        <dbReference type="SAM" id="Coils"/>
    </source>
</evidence>
<dbReference type="Pfam" id="PF00063">
    <property type="entry name" value="Myosin_head"/>
    <property type="match status" value="1"/>
</dbReference>